<sequence length="182" mass="19409">MKTTVKSLLVAVVAASTLGGCSIYNDVQGARQLVSYDVTSNDSIYNAPDGNQYTVAKHRFSDGKVLTCYNDSGIFGSTEEAPLRTATNDWLAENQPGKIAGESSKLAGVVDAKICYEFVIAEPQPIGAYLDEETGEVVIVGEHETAPVEEEQLQPIGAYLDEETGDVVVVGEANLEQTDSKS</sequence>
<evidence type="ECO:0000313" key="1">
    <source>
        <dbReference type="EMBL" id="MDC5739045.1"/>
    </source>
</evidence>
<name>A0ABT5GPL1_9VIBR</name>
<dbReference type="PROSITE" id="PS51257">
    <property type="entry name" value="PROKAR_LIPOPROTEIN"/>
    <property type="match status" value="1"/>
</dbReference>
<dbReference type="EMBL" id="JAPFIT010000010">
    <property type="protein sequence ID" value="MDC5739045.1"/>
    <property type="molecule type" value="Genomic_DNA"/>
</dbReference>
<dbReference type="RefSeq" id="WP_242423069.1">
    <property type="nucleotide sequence ID" value="NZ_JAPFIM010000018.1"/>
</dbReference>
<evidence type="ECO:0008006" key="3">
    <source>
        <dbReference type="Google" id="ProtNLM"/>
    </source>
</evidence>
<dbReference type="GeneID" id="78078328"/>
<comment type="caution">
    <text evidence="1">The sequence shown here is derived from an EMBL/GenBank/DDBJ whole genome shotgun (WGS) entry which is preliminary data.</text>
</comment>
<keyword evidence="2" id="KW-1185">Reference proteome</keyword>
<organism evidence="1 2">
    <name type="scientific">Vibrio europaeus</name>
    <dbReference type="NCBI Taxonomy" id="300876"/>
    <lineage>
        <taxon>Bacteria</taxon>
        <taxon>Pseudomonadati</taxon>
        <taxon>Pseudomonadota</taxon>
        <taxon>Gammaproteobacteria</taxon>
        <taxon>Vibrionales</taxon>
        <taxon>Vibrionaceae</taxon>
        <taxon>Vibrio</taxon>
        <taxon>Vibrio oreintalis group</taxon>
    </lineage>
</organism>
<protein>
    <recommendedName>
        <fullName evidence="3">Lipoprotein</fullName>
    </recommendedName>
</protein>
<accession>A0ABT5GPL1</accession>
<reference evidence="1" key="1">
    <citation type="submission" date="2022-11" db="EMBL/GenBank/DDBJ databases">
        <title>Role of the vibriolysin VemA secreted by the emergent pathogen Vibrio europaeus in the colonization of Manila clam mucus.</title>
        <authorList>
            <person name="Martinez C."/>
            <person name="Rodriguez S."/>
            <person name="Vences A."/>
            <person name="Barja J.L."/>
            <person name="Toranzo A.E."/>
            <person name="Dubert J."/>
        </authorList>
    </citation>
    <scope>NUCLEOTIDE SEQUENCE</scope>
    <source>
        <strain evidence="1">3454</strain>
    </source>
</reference>
<evidence type="ECO:0000313" key="2">
    <source>
        <dbReference type="Proteomes" id="UP001150001"/>
    </source>
</evidence>
<proteinExistence type="predicted"/>
<dbReference type="Proteomes" id="UP001150001">
    <property type="component" value="Unassembled WGS sequence"/>
</dbReference>
<gene>
    <name evidence="1" type="ORF">OPW20_03145</name>
</gene>